<proteinExistence type="predicted"/>
<protein>
    <recommendedName>
        <fullName evidence="3">ABC transporter ATPase</fullName>
    </recommendedName>
</protein>
<evidence type="ECO:0000313" key="2">
    <source>
        <dbReference type="Proteomes" id="UP000240708"/>
    </source>
</evidence>
<dbReference type="AlphaFoldDB" id="A0A2P8E4J8"/>
<evidence type="ECO:0000313" key="1">
    <source>
        <dbReference type="EMBL" id="PSL04392.1"/>
    </source>
</evidence>
<name>A0A2P8E4J8_9BACT</name>
<sequence length="163" mass="18526">MYLDFDKMPANSRIWVYQADRRFSPEELDWITARLKAFCEQWNTHGSLMPTSFTIKFGQVIVLAVDESQLGASGCSIDSSVRTLREIQEQLHVNLLDQGKVGFLQSGEQLEVSPFLGLKSKVSEGILKADSIVLNPVVQRKSDLEQNWLIAAKDSWLNKFFMN</sequence>
<dbReference type="Proteomes" id="UP000240708">
    <property type="component" value="Unassembled WGS sequence"/>
</dbReference>
<dbReference type="OrthoDB" id="978691at2"/>
<dbReference type="RefSeq" id="WP_106567297.1">
    <property type="nucleotide sequence ID" value="NZ_JAUVYL010000070.1"/>
</dbReference>
<organism evidence="1 2">
    <name type="scientific">Cecembia rubra</name>
    <dbReference type="NCBI Taxonomy" id="1485585"/>
    <lineage>
        <taxon>Bacteria</taxon>
        <taxon>Pseudomonadati</taxon>
        <taxon>Bacteroidota</taxon>
        <taxon>Cytophagia</taxon>
        <taxon>Cytophagales</taxon>
        <taxon>Cyclobacteriaceae</taxon>
        <taxon>Cecembia</taxon>
    </lineage>
</organism>
<reference evidence="1 2" key="1">
    <citation type="submission" date="2018-03" db="EMBL/GenBank/DDBJ databases">
        <title>Genomic Encyclopedia of Archaeal and Bacterial Type Strains, Phase II (KMG-II): from individual species to whole genera.</title>
        <authorList>
            <person name="Goeker M."/>
        </authorList>
    </citation>
    <scope>NUCLEOTIDE SEQUENCE [LARGE SCALE GENOMIC DNA]</scope>
    <source>
        <strain evidence="1 2">DSM 28057</strain>
    </source>
</reference>
<keyword evidence="2" id="KW-1185">Reference proteome</keyword>
<gene>
    <name evidence="1" type="ORF">CLV48_105135</name>
</gene>
<accession>A0A2P8E4J8</accession>
<comment type="caution">
    <text evidence="1">The sequence shown here is derived from an EMBL/GenBank/DDBJ whole genome shotgun (WGS) entry which is preliminary data.</text>
</comment>
<dbReference type="EMBL" id="PYGF01000005">
    <property type="protein sequence ID" value="PSL04392.1"/>
    <property type="molecule type" value="Genomic_DNA"/>
</dbReference>
<evidence type="ECO:0008006" key="3">
    <source>
        <dbReference type="Google" id="ProtNLM"/>
    </source>
</evidence>